<dbReference type="Proteomes" id="UP000499080">
    <property type="component" value="Unassembled WGS sequence"/>
</dbReference>
<dbReference type="EMBL" id="BGPR01020526">
    <property type="protein sequence ID" value="GBN84860.1"/>
    <property type="molecule type" value="Genomic_DNA"/>
</dbReference>
<evidence type="ECO:0000313" key="2">
    <source>
        <dbReference type="EMBL" id="GBN84860.1"/>
    </source>
</evidence>
<comment type="caution">
    <text evidence="2">The sequence shown here is derived from an EMBL/GenBank/DDBJ whole genome shotgun (WGS) entry which is preliminary data.</text>
</comment>
<keyword evidence="3" id="KW-1185">Reference proteome</keyword>
<dbReference type="AlphaFoldDB" id="A0A4Y2SC56"/>
<organism evidence="2 3">
    <name type="scientific">Araneus ventricosus</name>
    <name type="common">Orbweaver spider</name>
    <name type="synonym">Epeira ventricosa</name>
    <dbReference type="NCBI Taxonomy" id="182803"/>
    <lineage>
        <taxon>Eukaryota</taxon>
        <taxon>Metazoa</taxon>
        <taxon>Ecdysozoa</taxon>
        <taxon>Arthropoda</taxon>
        <taxon>Chelicerata</taxon>
        <taxon>Arachnida</taxon>
        <taxon>Araneae</taxon>
        <taxon>Araneomorphae</taxon>
        <taxon>Entelegynae</taxon>
        <taxon>Araneoidea</taxon>
        <taxon>Araneidae</taxon>
        <taxon>Araneus</taxon>
    </lineage>
</organism>
<gene>
    <name evidence="2" type="ORF">AVEN_188761_1</name>
</gene>
<feature type="compositionally biased region" description="Basic residues" evidence="1">
    <location>
        <begin position="1"/>
        <end position="16"/>
    </location>
</feature>
<protein>
    <submittedName>
        <fullName evidence="2">Uncharacterized protein</fullName>
    </submittedName>
</protein>
<reference evidence="2 3" key="1">
    <citation type="journal article" date="2019" name="Sci. Rep.">
        <title>Orb-weaving spider Araneus ventricosus genome elucidates the spidroin gene catalogue.</title>
        <authorList>
            <person name="Kono N."/>
            <person name="Nakamura H."/>
            <person name="Ohtoshi R."/>
            <person name="Moran D.A.P."/>
            <person name="Shinohara A."/>
            <person name="Yoshida Y."/>
            <person name="Fujiwara M."/>
            <person name="Mori M."/>
            <person name="Tomita M."/>
            <person name="Arakawa K."/>
        </authorList>
    </citation>
    <scope>NUCLEOTIDE SEQUENCE [LARGE SCALE GENOMIC DNA]</scope>
</reference>
<accession>A0A4Y2SC56</accession>
<sequence length="86" mass="9751">MKQIQARRHHPPRRPRREGSQGLWILPAGTHTLGVTSGDSGSLILILNAKPKEVRLRKPAEWLGYRPIDTPWNKMWSRGKKVAAPP</sequence>
<evidence type="ECO:0000256" key="1">
    <source>
        <dbReference type="SAM" id="MobiDB-lite"/>
    </source>
</evidence>
<feature type="region of interest" description="Disordered" evidence="1">
    <location>
        <begin position="1"/>
        <end position="22"/>
    </location>
</feature>
<evidence type="ECO:0000313" key="3">
    <source>
        <dbReference type="Proteomes" id="UP000499080"/>
    </source>
</evidence>
<name>A0A4Y2SC56_ARAVE</name>
<proteinExistence type="predicted"/>